<sequence>MTAVKQLYCKSIHSADVSAKFERKVTAIIKTFERPKVLDRLIRSIRRFYPDLAMIVADDSFRAKSRHDVETLRLNPDVGLSSGRNALLNCVKTPYFILLDDDLEFTAETNIERLLTIVESEADIALAAGNFMLCEKNPERRWYRLGKPRIQFVPQPWNGLIHRNGNRLLLTPGYREQRGSYFV</sequence>
<dbReference type="AlphaFoldDB" id="X1AMU5"/>
<feature type="non-terminal residue" evidence="2">
    <location>
        <position position="183"/>
    </location>
</feature>
<dbReference type="PANTHER" id="PTHR15046">
    <property type="entry name" value="GLYCO_TRANS_2-LIKE DOMAIN-CONTAINING PROTEIN"/>
    <property type="match status" value="1"/>
</dbReference>
<dbReference type="PANTHER" id="PTHR15046:SF3">
    <property type="entry name" value="BETA-1,4 N-ACETYLGALACTOSAMINYLTRANSFERASE 2-LIKE"/>
    <property type="match status" value="1"/>
</dbReference>
<evidence type="ECO:0000313" key="2">
    <source>
        <dbReference type="EMBL" id="GAG84015.1"/>
    </source>
</evidence>
<dbReference type="EMBL" id="BART01016618">
    <property type="protein sequence ID" value="GAG84015.1"/>
    <property type="molecule type" value="Genomic_DNA"/>
</dbReference>
<evidence type="ECO:0000259" key="1">
    <source>
        <dbReference type="Pfam" id="PF00535"/>
    </source>
</evidence>
<dbReference type="Pfam" id="PF00535">
    <property type="entry name" value="Glycos_transf_2"/>
    <property type="match status" value="1"/>
</dbReference>
<reference evidence="2" key="1">
    <citation type="journal article" date="2014" name="Front. Microbiol.">
        <title>High frequency of phylogenetically diverse reductive dehalogenase-homologous genes in deep subseafloor sedimentary metagenomes.</title>
        <authorList>
            <person name="Kawai M."/>
            <person name="Futagami T."/>
            <person name="Toyoda A."/>
            <person name="Takaki Y."/>
            <person name="Nishi S."/>
            <person name="Hori S."/>
            <person name="Arai W."/>
            <person name="Tsubouchi T."/>
            <person name="Morono Y."/>
            <person name="Uchiyama I."/>
            <person name="Ito T."/>
            <person name="Fujiyama A."/>
            <person name="Inagaki F."/>
            <person name="Takami H."/>
        </authorList>
    </citation>
    <scope>NUCLEOTIDE SEQUENCE</scope>
    <source>
        <strain evidence="2">Expedition CK06-06</strain>
    </source>
</reference>
<dbReference type="CDD" id="cd00761">
    <property type="entry name" value="Glyco_tranf_GTA_type"/>
    <property type="match status" value="1"/>
</dbReference>
<dbReference type="Gene3D" id="3.90.550.10">
    <property type="entry name" value="Spore Coat Polysaccharide Biosynthesis Protein SpsA, Chain A"/>
    <property type="match status" value="1"/>
</dbReference>
<proteinExistence type="predicted"/>
<gene>
    <name evidence="2" type="ORF">S01H4_31903</name>
</gene>
<dbReference type="SUPFAM" id="SSF53448">
    <property type="entry name" value="Nucleotide-diphospho-sugar transferases"/>
    <property type="match status" value="1"/>
</dbReference>
<dbReference type="InterPro" id="IPR029044">
    <property type="entry name" value="Nucleotide-diphossugar_trans"/>
</dbReference>
<name>X1AMU5_9ZZZZ</name>
<dbReference type="InterPro" id="IPR001173">
    <property type="entry name" value="Glyco_trans_2-like"/>
</dbReference>
<protein>
    <recommendedName>
        <fullName evidence="1">Glycosyltransferase 2-like domain-containing protein</fullName>
    </recommendedName>
</protein>
<accession>X1AMU5</accession>
<organism evidence="2">
    <name type="scientific">marine sediment metagenome</name>
    <dbReference type="NCBI Taxonomy" id="412755"/>
    <lineage>
        <taxon>unclassified sequences</taxon>
        <taxon>metagenomes</taxon>
        <taxon>ecological metagenomes</taxon>
    </lineage>
</organism>
<comment type="caution">
    <text evidence="2">The sequence shown here is derived from an EMBL/GenBank/DDBJ whole genome shotgun (WGS) entry which is preliminary data.</text>
</comment>
<feature type="domain" description="Glycosyltransferase 2-like" evidence="1">
    <location>
        <begin position="27"/>
        <end position="144"/>
    </location>
</feature>